<gene>
    <name evidence="2" type="ORF">R1flu_002784</name>
</gene>
<dbReference type="AlphaFoldDB" id="A0ABD1YAW9"/>
<reference evidence="2 3" key="1">
    <citation type="submission" date="2024-09" db="EMBL/GenBank/DDBJ databases">
        <title>Chromosome-scale assembly of Riccia fluitans.</title>
        <authorList>
            <person name="Paukszto L."/>
            <person name="Sawicki J."/>
            <person name="Karawczyk K."/>
            <person name="Piernik-Szablinska J."/>
            <person name="Szczecinska M."/>
            <person name="Mazdziarz M."/>
        </authorList>
    </citation>
    <scope>NUCLEOTIDE SEQUENCE [LARGE SCALE GENOMIC DNA]</scope>
    <source>
        <strain evidence="2">Rf_01</strain>
        <tissue evidence="2">Aerial parts of the thallus</tissue>
    </source>
</reference>
<dbReference type="Proteomes" id="UP001605036">
    <property type="component" value="Unassembled WGS sequence"/>
</dbReference>
<dbReference type="EMBL" id="JBHFFA010000006">
    <property type="protein sequence ID" value="KAL2622579.1"/>
    <property type="molecule type" value="Genomic_DNA"/>
</dbReference>
<evidence type="ECO:0000313" key="2">
    <source>
        <dbReference type="EMBL" id="KAL2622579.1"/>
    </source>
</evidence>
<feature type="region of interest" description="Disordered" evidence="1">
    <location>
        <begin position="1"/>
        <end position="39"/>
    </location>
</feature>
<proteinExistence type="predicted"/>
<sequence>MGDVGHVESAPGPSGRPSSETSMGKLPCSLPMGTQNVSGGRVHVRRTAYAVGSTYGRGFASAECRSAGVKRGSTFSFRVRFNFANHARVGSSKERATVQAPGGEGRIASRFALSPMCYYERIASLRPNESRRIQYVGSAEPQGGLMICVPRTPTPMASIGEFHDTFRTGLLQDNGEDDRKARLTGGGNVSSIPYIHHNPFAHVGTNFLTTSLGDDSKKSGGGW</sequence>
<accession>A0ABD1YAW9</accession>
<organism evidence="2 3">
    <name type="scientific">Riccia fluitans</name>
    <dbReference type="NCBI Taxonomy" id="41844"/>
    <lineage>
        <taxon>Eukaryota</taxon>
        <taxon>Viridiplantae</taxon>
        <taxon>Streptophyta</taxon>
        <taxon>Embryophyta</taxon>
        <taxon>Marchantiophyta</taxon>
        <taxon>Marchantiopsida</taxon>
        <taxon>Marchantiidae</taxon>
        <taxon>Marchantiales</taxon>
        <taxon>Ricciaceae</taxon>
        <taxon>Riccia</taxon>
    </lineage>
</organism>
<name>A0ABD1YAW9_9MARC</name>
<comment type="caution">
    <text evidence="2">The sequence shown here is derived from an EMBL/GenBank/DDBJ whole genome shotgun (WGS) entry which is preliminary data.</text>
</comment>
<evidence type="ECO:0000256" key="1">
    <source>
        <dbReference type="SAM" id="MobiDB-lite"/>
    </source>
</evidence>
<keyword evidence="3" id="KW-1185">Reference proteome</keyword>
<evidence type="ECO:0000313" key="3">
    <source>
        <dbReference type="Proteomes" id="UP001605036"/>
    </source>
</evidence>
<protein>
    <submittedName>
        <fullName evidence="2">Uncharacterized protein</fullName>
    </submittedName>
</protein>